<keyword evidence="1" id="KW-1133">Transmembrane helix</keyword>
<evidence type="ECO:0000313" key="3">
    <source>
        <dbReference type="EMBL" id="GFD21992.1"/>
    </source>
</evidence>
<feature type="transmembrane region" description="Helical" evidence="1">
    <location>
        <begin position="39"/>
        <end position="57"/>
    </location>
</feature>
<dbReference type="AlphaFoldDB" id="A0A699UG63"/>
<reference evidence="3" key="1">
    <citation type="journal article" date="2019" name="Sci. Rep.">
        <title>Draft genome of Tanacetum cinerariifolium, the natural source of mosquito coil.</title>
        <authorList>
            <person name="Yamashiro T."/>
            <person name="Shiraishi A."/>
            <person name="Satake H."/>
            <person name="Nakayama K."/>
        </authorList>
    </citation>
    <scope>NUCLEOTIDE SEQUENCE</scope>
</reference>
<evidence type="ECO:0000256" key="2">
    <source>
        <dbReference type="SAM" id="SignalP"/>
    </source>
</evidence>
<evidence type="ECO:0008006" key="4">
    <source>
        <dbReference type="Google" id="ProtNLM"/>
    </source>
</evidence>
<protein>
    <recommendedName>
        <fullName evidence="4">Secreted protein</fullName>
    </recommendedName>
</protein>
<gene>
    <name evidence="3" type="ORF">Tci_893961</name>
</gene>
<keyword evidence="1" id="KW-0472">Membrane</keyword>
<dbReference type="EMBL" id="BKCJ011333760">
    <property type="protein sequence ID" value="GFD21992.1"/>
    <property type="molecule type" value="Genomic_DNA"/>
</dbReference>
<feature type="non-terminal residue" evidence="3">
    <location>
        <position position="1"/>
    </location>
</feature>
<accession>A0A699UG63</accession>
<organism evidence="3">
    <name type="scientific">Tanacetum cinerariifolium</name>
    <name type="common">Dalmatian daisy</name>
    <name type="synonym">Chrysanthemum cinerariifolium</name>
    <dbReference type="NCBI Taxonomy" id="118510"/>
    <lineage>
        <taxon>Eukaryota</taxon>
        <taxon>Viridiplantae</taxon>
        <taxon>Streptophyta</taxon>
        <taxon>Embryophyta</taxon>
        <taxon>Tracheophyta</taxon>
        <taxon>Spermatophyta</taxon>
        <taxon>Magnoliopsida</taxon>
        <taxon>eudicotyledons</taxon>
        <taxon>Gunneridae</taxon>
        <taxon>Pentapetalae</taxon>
        <taxon>asterids</taxon>
        <taxon>campanulids</taxon>
        <taxon>Asterales</taxon>
        <taxon>Asteraceae</taxon>
        <taxon>Asteroideae</taxon>
        <taxon>Anthemideae</taxon>
        <taxon>Anthemidinae</taxon>
        <taxon>Tanacetum</taxon>
    </lineage>
</organism>
<name>A0A699UG63_TANCI</name>
<comment type="caution">
    <text evidence="3">The sequence shown here is derived from an EMBL/GenBank/DDBJ whole genome shotgun (WGS) entry which is preliminary data.</text>
</comment>
<evidence type="ECO:0000256" key="1">
    <source>
        <dbReference type="SAM" id="Phobius"/>
    </source>
</evidence>
<feature type="transmembrane region" description="Helical" evidence="1">
    <location>
        <begin position="64"/>
        <end position="80"/>
    </location>
</feature>
<keyword evidence="2" id="KW-0732">Signal</keyword>
<sequence>CLLLLRTIFSCSASVLSTSVGSVGVVAHAGCLPLAAADSLGTGAAVVIGVGVAIGGVREVSESPLFFLALAFGFGAATPVS</sequence>
<feature type="chain" id="PRO_5025633626" description="Secreted protein" evidence="2">
    <location>
        <begin position="18"/>
        <end position="81"/>
    </location>
</feature>
<feature type="signal peptide" evidence="2">
    <location>
        <begin position="1"/>
        <end position="17"/>
    </location>
</feature>
<proteinExistence type="predicted"/>
<keyword evidence="1" id="KW-0812">Transmembrane</keyword>